<name>A0ACD4NNH2_9HYPH</name>
<gene>
    <name evidence="1" type="ORF">OXU80_27120</name>
</gene>
<evidence type="ECO:0000313" key="1">
    <source>
        <dbReference type="EMBL" id="WAJ28437.1"/>
    </source>
</evidence>
<keyword evidence="2" id="KW-1185">Reference proteome</keyword>
<dbReference type="EMBL" id="CP113520">
    <property type="protein sequence ID" value="WAJ28437.1"/>
    <property type="molecule type" value="Genomic_DNA"/>
</dbReference>
<dbReference type="Proteomes" id="UP001163223">
    <property type="component" value="Chromosome"/>
</dbReference>
<proteinExistence type="predicted"/>
<sequence>MFGQFREKSRRIWDQISLEEVRLFIGPNAESFRRAAHGAHAAAYGGKSAWFTWSWGAFVFSFAWFAYRKMYSAAVLSVAVPLACAIVFGLDLDNYIFVLAVMAKPMYVAHAAKRVFDLKARRDYREEMLISQGGVSMLAGAMAGVPWLLIMASFVWHVAVLPGR</sequence>
<organism evidence="1 2">
    <name type="scientific">Antarcticirhabdus aurantiaca</name>
    <dbReference type="NCBI Taxonomy" id="2606717"/>
    <lineage>
        <taxon>Bacteria</taxon>
        <taxon>Pseudomonadati</taxon>
        <taxon>Pseudomonadota</taxon>
        <taxon>Alphaproteobacteria</taxon>
        <taxon>Hyphomicrobiales</taxon>
        <taxon>Aurantimonadaceae</taxon>
        <taxon>Antarcticirhabdus</taxon>
    </lineage>
</organism>
<protein>
    <submittedName>
        <fullName evidence="1">DUF2628 domain-containing protein</fullName>
    </submittedName>
</protein>
<accession>A0ACD4NNH2</accession>
<reference evidence="1" key="1">
    <citation type="submission" date="2022-11" db="EMBL/GenBank/DDBJ databases">
        <title>beta-Carotene-producing bacterium, Jeongeuplla avenae sp. nov., alleviates the salt stress of Arabidopsis seedlings.</title>
        <authorList>
            <person name="Jiang L."/>
            <person name="Lee J."/>
        </authorList>
    </citation>
    <scope>NUCLEOTIDE SEQUENCE</scope>
    <source>
        <strain evidence="1">DY_R2A_6</strain>
    </source>
</reference>
<evidence type="ECO:0000313" key="2">
    <source>
        <dbReference type="Proteomes" id="UP001163223"/>
    </source>
</evidence>